<comment type="similarity">
    <text evidence="8">Belongs to the methyltransferase superfamily.</text>
</comment>
<dbReference type="UniPathway" id="UPA00078"/>
<dbReference type="GO" id="GO:0008757">
    <property type="term" value="F:S-adenosylmethionine-dependent methyltransferase activity"/>
    <property type="evidence" value="ECO:0007669"/>
    <property type="project" value="InterPro"/>
</dbReference>
<sequence>MSARPLDLSRVRRNFSASAGDYDDHAVVQKRVVERLAELLLAEGPLVGATLDVGVGTGELTARLLAASPGMRPVIADLAHGMTLHAAGRIGTALPFDGDAQSLPLHSGRFAAVVSSSVYQWVNDLSAAFAESARVLAPDGRFAFALFGERTLFELRHAYALALAEGGGEASHAQEFPEPAAVEGALVGAGFEGVRVFSEEEIQHHPDVPDLLRSLKRIGAANAATGRPAGLASRRVMARMTELYGQHYGSQGTIPATYQVIYGFGRKRG</sequence>
<accession>A0A0M4CW95</accession>
<dbReference type="AlphaFoldDB" id="A0A0M4CW95"/>
<dbReference type="KEGG" id="des:DSOUD_1425"/>
<dbReference type="GO" id="GO:0009102">
    <property type="term" value="P:biotin biosynthetic process"/>
    <property type="evidence" value="ECO:0007669"/>
    <property type="project" value="UniProtKB-UniRule"/>
</dbReference>
<protein>
    <recommendedName>
        <fullName evidence="3 8">Malonyl-[acyl-carrier protein] O-methyltransferase</fullName>
        <shortName evidence="8">Malonyl-ACP O-methyltransferase</shortName>
        <ecNumber evidence="3 8">2.1.1.197</ecNumber>
    </recommendedName>
    <alternativeName>
        <fullName evidence="8">Biotin synthesis protein BioC</fullName>
    </alternativeName>
</protein>
<comment type="catalytic activity">
    <reaction evidence="1 8">
        <text>malonyl-[ACP] + S-adenosyl-L-methionine = malonyl-[ACP] methyl ester + S-adenosyl-L-homocysteine</text>
        <dbReference type="Rhea" id="RHEA:17105"/>
        <dbReference type="Rhea" id="RHEA-COMP:9623"/>
        <dbReference type="Rhea" id="RHEA-COMP:9954"/>
        <dbReference type="ChEBI" id="CHEBI:57856"/>
        <dbReference type="ChEBI" id="CHEBI:59789"/>
        <dbReference type="ChEBI" id="CHEBI:78449"/>
        <dbReference type="ChEBI" id="CHEBI:78845"/>
        <dbReference type="EC" id="2.1.1.197"/>
    </reaction>
</comment>
<dbReference type="PATRIC" id="fig|1603606.3.peg.1554"/>
<comment type="function">
    <text evidence="8">Converts the free carboxyl group of a malonyl-thioester to its methyl ester by transfer of a methyl group from S-adenosyl-L-methionine (SAM). It allows to synthesize pimeloyl-ACP via the fatty acid synthetic pathway.</text>
</comment>
<reference evidence="10 11" key="1">
    <citation type="submission" date="2015-07" db="EMBL/GenBank/DDBJ databases">
        <title>Isolation and Genomic Characterization of a Novel Halophilic Metal-Reducing Deltaproteobacterium from the Deep Subsurface.</title>
        <authorList>
            <person name="Badalamenti J.P."/>
            <person name="Summers Z.M."/>
            <person name="Gralnick J.A."/>
            <person name="Bond D.R."/>
        </authorList>
    </citation>
    <scope>NUCLEOTIDE SEQUENCE [LARGE SCALE GENOMIC DNA]</scope>
    <source>
        <strain evidence="10 11">WTL</strain>
    </source>
</reference>
<evidence type="ECO:0000256" key="6">
    <source>
        <dbReference type="ARBA" id="ARBA00022691"/>
    </source>
</evidence>
<evidence type="ECO:0000256" key="7">
    <source>
        <dbReference type="ARBA" id="ARBA00022756"/>
    </source>
</evidence>
<dbReference type="CDD" id="cd02440">
    <property type="entry name" value="AdoMet_MTases"/>
    <property type="match status" value="1"/>
</dbReference>
<name>A0A0M4CW95_9BACT</name>
<gene>
    <name evidence="8 10" type="primary">bioC</name>
    <name evidence="10" type="ORF">DSOUD_1425</name>
</gene>
<dbReference type="InterPro" id="IPR050602">
    <property type="entry name" value="Malonyl-ACP_OMT"/>
</dbReference>
<feature type="domain" description="Methyltransferase type 11" evidence="9">
    <location>
        <begin position="51"/>
        <end position="144"/>
    </location>
</feature>
<dbReference type="GO" id="GO:0032259">
    <property type="term" value="P:methylation"/>
    <property type="evidence" value="ECO:0007669"/>
    <property type="project" value="UniProtKB-KW"/>
</dbReference>
<dbReference type="STRING" id="1603606.DSOUD_1425"/>
<dbReference type="InterPro" id="IPR029063">
    <property type="entry name" value="SAM-dependent_MTases_sf"/>
</dbReference>
<evidence type="ECO:0000313" key="11">
    <source>
        <dbReference type="Proteomes" id="UP000057158"/>
    </source>
</evidence>
<evidence type="ECO:0000256" key="3">
    <source>
        <dbReference type="ARBA" id="ARBA00012327"/>
    </source>
</evidence>
<keyword evidence="6 8" id="KW-0949">S-adenosyl-L-methionine</keyword>
<dbReference type="EMBL" id="CP010802">
    <property type="protein sequence ID" value="ALC16204.1"/>
    <property type="molecule type" value="Genomic_DNA"/>
</dbReference>
<keyword evidence="4 8" id="KW-0489">Methyltransferase</keyword>
<evidence type="ECO:0000256" key="4">
    <source>
        <dbReference type="ARBA" id="ARBA00022603"/>
    </source>
</evidence>
<evidence type="ECO:0000313" key="10">
    <source>
        <dbReference type="EMBL" id="ALC16204.1"/>
    </source>
</evidence>
<proteinExistence type="inferred from homology"/>
<dbReference type="InterPro" id="IPR013216">
    <property type="entry name" value="Methyltransf_11"/>
</dbReference>
<keyword evidence="7 8" id="KW-0093">Biotin biosynthesis</keyword>
<organism evidence="10 11">
    <name type="scientific">Desulfuromonas soudanensis</name>
    <dbReference type="NCBI Taxonomy" id="1603606"/>
    <lineage>
        <taxon>Bacteria</taxon>
        <taxon>Pseudomonadati</taxon>
        <taxon>Thermodesulfobacteriota</taxon>
        <taxon>Desulfuromonadia</taxon>
        <taxon>Desulfuromonadales</taxon>
        <taxon>Desulfuromonadaceae</taxon>
        <taxon>Desulfuromonas</taxon>
    </lineage>
</organism>
<dbReference type="InterPro" id="IPR011814">
    <property type="entry name" value="BioC"/>
</dbReference>
<evidence type="ECO:0000256" key="2">
    <source>
        <dbReference type="ARBA" id="ARBA00004746"/>
    </source>
</evidence>
<evidence type="ECO:0000256" key="1">
    <source>
        <dbReference type="ARBA" id="ARBA00000852"/>
    </source>
</evidence>
<comment type="pathway">
    <text evidence="2 8">Cofactor biosynthesis; biotin biosynthesis.</text>
</comment>
<dbReference type="Gene3D" id="3.40.50.150">
    <property type="entry name" value="Vaccinia Virus protein VP39"/>
    <property type="match status" value="1"/>
</dbReference>
<keyword evidence="11" id="KW-1185">Reference proteome</keyword>
<dbReference type="Pfam" id="PF08241">
    <property type="entry name" value="Methyltransf_11"/>
    <property type="match status" value="1"/>
</dbReference>
<keyword evidence="5 8" id="KW-0808">Transferase</keyword>
<evidence type="ECO:0000256" key="5">
    <source>
        <dbReference type="ARBA" id="ARBA00022679"/>
    </source>
</evidence>
<dbReference type="EC" id="2.1.1.197" evidence="3 8"/>
<dbReference type="SUPFAM" id="SSF53335">
    <property type="entry name" value="S-adenosyl-L-methionine-dependent methyltransferases"/>
    <property type="match status" value="1"/>
</dbReference>
<evidence type="ECO:0000256" key="8">
    <source>
        <dbReference type="HAMAP-Rule" id="MF_00835"/>
    </source>
</evidence>
<dbReference type="OrthoDB" id="9786194at2"/>
<dbReference type="RefSeq" id="WP_053550338.1">
    <property type="nucleotide sequence ID" value="NZ_CP010802.1"/>
</dbReference>
<evidence type="ECO:0000259" key="9">
    <source>
        <dbReference type="Pfam" id="PF08241"/>
    </source>
</evidence>
<dbReference type="GO" id="GO:0102130">
    <property type="term" value="F:malonyl-CoA methyltransferase activity"/>
    <property type="evidence" value="ECO:0007669"/>
    <property type="project" value="UniProtKB-EC"/>
</dbReference>
<dbReference type="GO" id="GO:0010340">
    <property type="term" value="F:carboxyl-O-methyltransferase activity"/>
    <property type="evidence" value="ECO:0007669"/>
    <property type="project" value="UniProtKB-UniRule"/>
</dbReference>
<dbReference type="PANTHER" id="PTHR13090:SF1">
    <property type="entry name" value="ARGININE-HYDROXYLASE NDUFAF5, MITOCHONDRIAL"/>
    <property type="match status" value="1"/>
</dbReference>
<dbReference type="Proteomes" id="UP000057158">
    <property type="component" value="Chromosome"/>
</dbReference>
<dbReference type="PANTHER" id="PTHR13090">
    <property type="entry name" value="ARGININE-HYDROXYLASE NDUFAF5, MITOCHONDRIAL"/>
    <property type="match status" value="1"/>
</dbReference>
<dbReference type="HAMAP" id="MF_00835">
    <property type="entry name" value="BioC"/>
    <property type="match status" value="1"/>
</dbReference>
<keyword evidence="10" id="KW-0830">Ubiquinone</keyword>